<dbReference type="GO" id="GO:0033557">
    <property type="term" value="C:Slx1-Slx4 complex"/>
    <property type="evidence" value="ECO:0007669"/>
    <property type="project" value="UniProtKB-UniRule"/>
</dbReference>
<dbReference type="Pfam" id="PF01541">
    <property type="entry name" value="GIY-YIG"/>
    <property type="match status" value="1"/>
</dbReference>
<keyword evidence="3 8" id="KW-0227">DNA damage</keyword>
<comment type="function">
    <text evidence="8">Catalytic subunit of the SLX1-SLX4 structure-specific endonuclease that resolves DNA secondary structures generated during DNA repair and recombination. Has endonuclease activity towards branched DNA substrates, introducing single-strand cuts in duplex DNA close to junctions with ss-DNA.</text>
</comment>
<gene>
    <name evidence="11" type="ORF">TPAR_06015</name>
</gene>
<keyword evidence="1 8" id="KW-0540">Nuclease</keyword>
<comment type="caution">
    <text evidence="8">Lacks conserved residue(s) required for the propagation of feature annotation.</text>
</comment>
<comment type="subcellular location">
    <subcellularLocation>
        <location evidence="8">Nucleus</location>
    </subcellularLocation>
</comment>
<dbReference type="InterPro" id="IPR027520">
    <property type="entry name" value="Slx1"/>
</dbReference>
<dbReference type="InterPro" id="IPR000305">
    <property type="entry name" value="GIY-YIG_endonuc"/>
</dbReference>
<evidence type="ECO:0000256" key="6">
    <source>
        <dbReference type="ARBA" id="ARBA00023204"/>
    </source>
</evidence>
<feature type="region of interest" description="Disordered" evidence="9">
    <location>
        <begin position="28"/>
        <end position="52"/>
    </location>
</feature>
<evidence type="ECO:0000259" key="10">
    <source>
        <dbReference type="PROSITE" id="PS50164"/>
    </source>
</evidence>
<keyword evidence="12" id="KW-1185">Reference proteome</keyword>
<dbReference type="PROSITE" id="PS50164">
    <property type="entry name" value="GIY_YIG"/>
    <property type="match status" value="1"/>
</dbReference>
<dbReference type="PANTHER" id="PTHR20208:SF10">
    <property type="entry name" value="STRUCTURE-SPECIFIC ENDONUCLEASE SUBUNIT SLX1"/>
    <property type="match status" value="1"/>
</dbReference>
<comment type="similarity">
    <text evidence="8">Belongs to the SLX1 family.</text>
</comment>
<dbReference type="InterPro" id="IPR035901">
    <property type="entry name" value="GIY-YIG_endonuc_sf"/>
</dbReference>
<evidence type="ECO:0000256" key="1">
    <source>
        <dbReference type="ARBA" id="ARBA00022722"/>
    </source>
</evidence>
<keyword evidence="4 8" id="KW-0378">Hydrolase</keyword>
<dbReference type="EMBL" id="PKSG01000656">
    <property type="protein sequence ID" value="POR33746.1"/>
    <property type="molecule type" value="Genomic_DNA"/>
</dbReference>
<feature type="domain" description="GIY-YIG" evidence="10">
    <location>
        <begin position="10"/>
        <end position="92"/>
    </location>
</feature>
<dbReference type="InterPro" id="IPR050381">
    <property type="entry name" value="SLX1_endonuclease"/>
</dbReference>
<dbReference type="Gene3D" id="3.40.1440.10">
    <property type="entry name" value="GIY-YIG endonuclease"/>
    <property type="match status" value="1"/>
</dbReference>
<evidence type="ECO:0000256" key="3">
    <source>
        <dbReference type="ARBA" id="ARBA00022763"/>
    </source>
</evidence>
<keyword evidence="7 8" id="KW-0539">Nucleus</keyword>
<keyword evidence="2 8" id="KW-0255">Endonuclease</keyword>
<comment type="cofactor">
    <cofactor evidence="8">
        <name>a divalent metal cation</name>
        <dbReference type="ChEBI" id="CHEBI:60240"/>
    </cofactor>
</comment>
<name>A0A2S4KU73_9HYPO</name>
<evidence type="ECO:0000256" key="7">
    <source>
        <dbReference type="ARBA" id="ARBA00023242"/>
    </source>
</evidence>
<evidence type="ECO:0000256" key="5">
    <source>
        <dbReference type="ARBA" id="ARBA00023172"/>
    </source>
</evidence>
<keyword evidence="5 8" id="KW-0233">DNA recombination</keyword>
<sequence>MTHVSKPLPALYTVYVLRSTVRHASLYIGSTPNPPRRLKQHNGEAKGGAARTSRHTLRPWEMIVLVSGFPSMVAALKFEWALTNPHLSMHIPDESRLAISTQRKKNGMPKRPLHSLKSVMSNLHLLTGVPSFSRWPLNLHFLAREAHSAWENWTKSSDKPARSGLKIMTDFDPPVDADAASDASRGIYALPLDYKPIKEYVEKANGVVTFEQEGRCLHCDEELESGKGLHAMCTNEDCTSMGHLDCWSRHALSTNSGGDVIPDLCRCPSCGGEIRWGDMMKELSLRVRGGKEVDKLLKTKKRRAQTAS</sequence>
<comment type="subunit">
    <text evidence="8">Forms a heterodimer with SLX4.</text>
</comment>
<dbReference type="AlphaFoldDB" id="A0A2S4KU73"/>
<proteinExistence type="inferred from homology"/>
<evidence type="ECO:0000256" key="8">
    <source>
        <dbReference type="HAMAP-Rule" id="MF_03100"/>
    </source>
</evidence>
<dbReference type="InterPro" id="IPR013083">
    <property type="entry name" value="Znf_RING/FYVE/PHD"/>
</dbReference>
<dbReference type="InterPro" id="IPR048749">
    <property type="entry name" value="SLX1_C"/>
</dbReference>
<evidence type="ECO:0000313" key="12">
    <source>
        <dbReference type="Proteomes" id="UP000237481"/>
    </source>
</evidence>
<dbReference type="GO" id="GO:0017108">
    <property type="term" value="F:5'-flap endonuclease activity"/>
    <property type="evidence" value="ECO:0007669"/>
    <property type="project" value="InterPro"/>
</dbReference>
<accession>A0A2S4KU73</accession>
<keyword evidence="6 8" id="KW-0234">DNA repair</keyword>
<dbReference type="CDD" id="cd10455">
    <property type="entry name" value="GIY-YIG_SLX1"/>
    <property type="match status" value="1"/>
</dbReference>
<evidence type="ECO:0000256" key="9">
    <source>
        <dbReference type="SAM" id="MobiDB-lite"/>
    </source>
</evidence>
<dbReference type="OrthoDB" id="24645at2759"/>
<organism evidence="11 12">
    <name type="scientific">Tolypocladium paradoxum</name>
    <dbReference type="NCBI Taxonomy" id="94208"/>
    <lineage>
        <taxon>Eukaryota</taxon>
        <taxon>Fungi</taxon>
        <taxon>Dikarya</taxon>
        <taxon>Ascomycota</taxon>
        <taxon>Pezizomycotina</taxon>
        <taxon>Sordariomycetes</taxon>
        <taxon>Hypocreomycetidae</taxon>
        <taxon>Hypocreales</taxon>
        <taxon>Ophiocordycipitaceae</taxon>
        <taxon>Tolypocladium</taxon>
    </lineage>
</organism>
<evidence type="ECO:0000256" key="4">
    <source>
        <dbReference type="ARBA" id="ARBA00022801"/>
    </source>
</evidence>
<dbReference type="GO" id="GO:0000724">
    <property type="term" value="P:double-strand break repair via homologous recombination"/>
    <property type="evidence" value="ECO:0007669"/>
    <property type="project" value="TreeGrafter"/>
</dbReference>
<dbReference type="Gene3D" id="3.30.40.10">
    <property type="entry name" value="Zinc/RING finger domain, C3HC4 (zinc finger)"/>
    <property type="match status" value="1"/>
</dbReference>
<dbReference type="Proteomes" id="UP000237481">
    <property type="component" value="Unassembled WGS sequence"/>
</dbReference>
<dbReference type="SUPFAM" id="SSF82771">
    <property type="entry name" value="GIY-YIG endonuclease"/>
    <property type="match status" value="1"/>
</dbReference>
<evidence type="ECO:0000313" key="11">
    <source>
        <dbReference type="EMBL" id="POR33746.1"/>
    </source>
</evidence>
<dbReference type="PANTHER" id="PTHR20208">
    <property type="entry name" value="STRUCTURE-SPECIFIC ENDONUCLEASE SUBUNIT SLX1"/>
    <property type="match status" value="1"/>
</dbReference>
<comment type="caution">
    <text evidence="11">The sequence shown here is derived from an EMBL/GenBank/DDBJ whole genome shotgun (WGS) entry which is preliminary data.</text>
</comment>
<dbReference type="STRING" id="94208.A0A2S4KU73"/>
<protein>
    <submittedName>
        <fullName evidence="11">Structure-specific endonuclease subunit SLX1</fullName>
    </submittedName>
</protein>
<evidence type="ECO:0000256" key="2">
    <source>
        <dbReference type="ARBA" id="ARBA00022759"/>
    </source>
</evidence>
<reference evidence="11 12" key="1">
    <citation type="submission" date="2018-01" db="EMBL/GenBank/DDBJ databases">
        <title>Harnessing the power of phylogenomics to disentangle the directionality and signatures of interkingdom host jumping in the parasitic fungal genus Tolypocladium.</title>
        <authorList>
            <person name="Quandt C.A."/>
            <person name="Patterson W."/>
            <person name="Spatafora J.W."/>
        </authorList>
    </citation>
    <scope>NUCLEOTIDE SEQUENCE [LARGE SCALE GENOMIC DNA]</scope>
    <source>
        <strain evidence="11 12">NRBC 100945</strain>
    </source>
</reference>
<dbReference type="Pfam" id="PF21202">
    <property type="entry name" value="SLX1_C"/>
    <property type="match status" value="1"/>
</dbReference>
<dbReference type="HAMAP" id="MF_03100">
    <property type="entry name" value="Endonuc_su_Slx1"/>
    <property type="match status" value="1"/>
</dbReference>
<dbReference type="GO" id="GO:0008821">
    <property type="term" value="F:crossover junction DNA endonuclease activity"/>
    <property type="evidence" value="ECO:0007669"/>
    <property type="project" value="TreeGrafter"/>
</dbReference>